<dbReference type="Pfam" id="PF02589">
    <property type="entry name" value="LUD_dom"/>
    <property type="match status" value="1"/>
</dbReference>
<dbReference type="Gene3D" id="3.40.50.10420">
    <property type="entry name" value="NagB/RpiA/CoA transferase-like"/>
    <property type="match status" value="1"/>
</dbReference>
<dbReference type="InterPro" id="IPR003741">
    <property type="entry name" value="LUD_dom"/>
</dbReference>
<dbReference type="AlphaFoldDB" id="A0A4R1B9N3"/>
<sequence length="200" mass="21070">MAWSSRGYQHRPELRRAEAEELPQMFVEELEALGGHGVRVGSLEEAREYVLSLAREVGAKLVIRWDEPYLEELGADEPLKEAGVGVSVWGEGEDAREQAARADIGLSTAEYAVAETGSLVVCSGVGAGRSVTLLPPTYVAVVPAGRVVSGVADVIRAYAGRGELPSGLCFHTGPSRSADIEQSLAIGVHGPGDVHVVLVG</sequence>
<evidence type="ECO:0000313" key="3">
    <source>
        <dbReference type="Proteomes" id="UP000295244"/>
    </source>
</evidence>
<evidence type="ECO:0000313" key="2">
    <source>
        <dbReference type="EMBL" id="TCJ13619.1"/>
    </source>
</evidence>
<feature type="domain" description="LUD" evidence="1">
    <location>
        <begin position="24"/>
        <end position="199"/>
    </location>
</feature>
<keyword evidence="3" id="KW-1185">Reference proteome</keyword>
<protein>
    <submittedName>
        <fullName evidence="2">Lactate utilization protein</fullName>
    </submittedName>
</protein>
<accession>A0A4R1B9N3</accession>
<organism evidence="2 3">
    <name type="scientific">Rubrobacter taiwanensis</name>
    <dbReference type="NCBI Taxonomy" id="185139"/>
    <lineage>
        <taxon>Bacteria</taxon>
        <taxon>Bacillati</taxon>
        <taxon>Actinomycetota</taxon>
        <taxon>Rubrobacteria</taxon>
        <taxon>Rubrobacterales</taxon>
        <taxon>Rubrobacteraceae</taxon>
        <taxon>Rubrobacter</taxon>
    </lineage>
</organism>
<dbReference type="OrthoDB" id="9794187at2"/>
<dbReference type="InterPro" id="IPR024185">
    <property type="entry name" value="FTHF_cligase-like_sf"/>
</dbReference>
<dbReference type="InterPro" id="IPR037171">
    <property type="entry name" value="NagB/RpiA_transferase-like"/>
</dbReference>
<name>A0A4R1B9N3_9ACTN</name>
<dbReference type="SUPFAM" id="SSF100950">
    <property type="entry name" value="NagB/RpiA/CoA transferase-like"/>
    <property type="match status" value="1"/>
</dbReference>
<comment type="caution">
    <text evidence="2">The sequence shown here is derived from an EMBL/GenBank/DDBJ whole genome shotgun (WGS) entry which is preliminary data.</text>
</comment>
<dbReference type="PANTHER" id="PTHR43682:SF1">
    <property type="entry name" value="LACTATE UTILIZATION PROTEIN C"/>
    <property type="match status" value="1"/>
</dbReference>
<dbReference type="PANTHER" id="PTHR43682">
    <property type="entry name" value="LACTATE UTILIZATION PROTEIN C"/>
    <property type="match status" value="1"/>
</dbReference>
<gene>
    <name evidence="2" type="ORF">E0L93_14450</name>
</gene>
<dbReference type="EMBL" id="SKBU01000038">
    <property type="protein sequence ID" value="TCJ13619.1"/>
    <property type="molecule type" value="Genomic_DNA"/>
</dbReference>
<reference evidence="2 3" key="1">
    <citation type="submission" date="2019-03" db="EMBL/GenBank/DDBJ databases">
        <title>Whole genome sequence of a novel Rubrobacter taiwanensis strain, isolated from Yellowstone National Park.</title>
        <authorList>
            <person name="Freed S."/>
            <person name="Ramaley R.F."/>
            <person name="Kyndt J.A."/>
        </authorList>
    </citation>
    <scope>NUCLEOTIDE SEQUENCE [LARGE SCALE GENOMIC DNA]</scope>
    <source>
        <strain evidence="2 3">Yellowstone</strain>
    </source>
</reference>
<dbReference type="Proteomes" id="UP000295244">
    <property type="component" value="Unassembled WGS sequence"/>
</dbReference>
<proteinExistence type="predicted"/>
<evidence type="ECO:0000259" key="1">
    <source>
        <dbReference type="Pfam" id="PF02589"/>
    </source>
</evidence>